<organism evidence="2 3">
    <name type="scientific">Microcoleus anatoxicus PTRS2</name>
    <dbReference type="NCBI Taxonomy" id="2705321"/>
    <lineage>
        <taxon>Bacteria</taxon>
        <taxon>Bacillati</taxon>
        <taxon>Cyanobacteriota</taxon>
        <taxon>Cyanophyceae</taxon>
        <taxon>Oscillatoriophycideae</taxon>
        <taxon>Oscillatoriales</taxon>
        <taxon>Microcoleaceae</taxon>
        <taxon>Microcoleus</taxon>
        <taxon>Microcoleus anatoxicus</taxon>
    </lineage>
</organism>
<dbReference type="RefSeq" id="WP_340542135.1">
    <property type="nucleotide sequence ID" value="NZ_JBBLXS010000653.1"/>
</dbReference>
<keyword evidence="3" id="KW-1185">Reference proteome</keyword>
<evidence type="ECO:0000259" key="1">
    <source>
        <dbReference type="Pfam" id="PF26355"/>
    </source>
</evidence>
<comment type="caution">
    <text evidence="2">The sequence shown here is derived from an EMBL/GenBank/DDBJ whole genome shotgun (WGS) entry which is preliminary data.</text>
</comment>
<accession>A0ABU8YVX9</accession>
<reference evidence="2 3" key="1">
    <citation type="journal article" date="2020" name="Harmful Algae">
        <title>Molecular and morphological characterization of a novel dihydroanatoxin-a producing Microcoleus species (cyanobacteria) from the Russian River, California, USA.</title>
        <authorList>
            <person name="Conklin K.Y."/>
            <person name="Stancheva R."/>
            <person name="Otten T.G."/>
            <person name="Fadness R."/>
            <person name="Boyer G.L."/>
            <person name="Read B."/>
            <person name="Zhang X."/>
            <person name="Sheath R.G."/>
        </authorList>
    </citation>
    <scope>NUCLEOTIDE SEQUENCE [LARGE SCALE GENOMIC DNA]</scope>
    <source>
        <strain evidence="2 3">PTRS2</strain>
    </source>
</reference>
<proteinExistence type="predicted"/>
<evidence type="ECO:0000313" key="3">
    <source>
        <dbReference type="Proteomes" id="UP001384579"/>
    </source>
</evidence>
<dbReference type="Pfam" id="PF26355">
    <property type="entry name" value="HTH_VMAP-M9"/>
    <property type="match status" value="1"/>
</dbReference>
<sequence>MNVQEALAFADEVVFAKTGKHLDDMQLGVIEGVLKRQKYGDIAQGLNCTEGYAKDIGYELWQLFSDAFGEDVNKLNLRSVLLRKGIVNSHKFTIFGNGNVGSGSVIGSLNVCASQEESPEFLRGKQRAKIEAIQRLQAVGLSNEQIAQCLDMTLEEIRQVDLTE</sequence>
<gene>
    <name evidence="2" type="ORF">WMG39_27355</name>
</gene>
<dbReference type="EMBL" id="JBBLXS010000653">
    <property type="protein sequence ID" value="MEK0188534.1"/>
    <property type="molecule type" value="Genomic_DNA"/>
</dbReference>
<dbReference type="InterPro" id="IPR058651">
    <property type="entry name" value="HTH_VMAP-M9"/>
</dbReference>
<dbReference type="Proteomes" id="UP001384579">
    <property type="component" value="Unassembled WGS sequence"/>
</dbReference>
<protein>
    <recommendedName>
        <fullName evidence="1">vWA-MoxR associated protein N-terminal HTH domain-containing protein</fullName>
    </recommendedName>
</protein>
<feature type="domain" description="vWA-MoxR associated protein N-terminal HTH" evidence="1">
    <location>
        <begin position="1"/>
        <end position="83"/>
    </location>
</feature>
<name>A0ABU8YVX9_9CYAN</name>
<evidence type="ECO:0000313" key="2">
    <source>
        <dbReference type="EMBL" id="MEK0188534.1"/>
    </source>
</evidence>